<feature type="domain" description="DNA-binding protein H-NS-like C-terminal" evidence="6">
    <location>
        <begin position="67"/>
        <end position="105"/>
    </location>
</feature>
<feature type="compositionally biased region" description="Low complexity" evidence="5">
    <location>
        <begin position="56"/>
        <end position="67"/>
    </location>
</feature>
<proteinExistence type="inferred from homology"/>
<dbReference type="GO" id="GO:0009295">
    <property type="term" value="C:nucleoid"/>
    <property type="evidence" value="ECO:0007669"/>
    <property type="project" value="UniProtKB-SubCell"/>
</dbReference>
<evidence type="ECO:0000256" key="5">
    <source>
        <dbReference type="SAM" id="MobiDB-lite"/>
    </source>
</evidence>
<dbReference type="OrthoDB" id="5297879at2"/>
<comment type="subcellular location">
    <subcellularLocation>
        <location evidence="1">Cytoplasm</location>
        <location evidence="1">Nucleoid</location>
    </subcellularLocation>
</comment>
<evidence type="ECO:0000259" key="6">
    <source>
        <dbReference type="SMART" id="SM00528"/>
    </source>
</evidence>
<gene>
    <name evidence="7" type="ORF">BJN34_24365</name>
</gene>
<dbReference type="Proteomes" id="UP000189627">
    <property type="component" value="Chromosome 2"/>
</dbReference>
<dbReference type="AlphaFoldDB" id="A0A1U9UWQ7"/>
<dbReference type="EMBL" id="CP017758">
    <property type="protein sequence ID" value="AQV96999.1"/>
    <property type="molecule type" value="Genomic_DNA"/>
</dbReference>
<evidence type="ECO:0000256" key="3">
    <source>
        <dbReference type="ARBA" id="ARBA00022490"/>
    </source>
</evidence>
<dbReference type="KEGG" id="cuh:BJN34_24365"/>
<organism evidence="7 8">
    <name type="scientific">Cupriavidus necator</name>
    <name type="common">Alcaligenes eutrophus</name>
    <name type="synonym">Ralstonia eutropha</name>
    <dbReference type="NCBI Taxonomy" id="106590"/>
    <lineage>
        <taxon>Bacteria</taxon>
        <taxon>Pseudomonadati</taxon>
        <taxon>Pseudomonadota</taxon>
        <taxon>Betaproteobacteria</taxon>
        <taxon>Burkholderiales</taxon>
        <taxon>Burkholderiaceae</taxon>
        <taxon>Cupriavidus</taxon>
    </lineage>
</organism>
<feature type="compositionally biased region" description="Basic and acidic residues" evidence="5">
    <location>
        <begin position="68"/>
        <end position="82"/>
    </location>
</feature>
<dbReference type="Gene3D" id="4.10.430.30">
    <property type="match status" value="1"/>
</dbReference>
<dbReference type="GO" id="GO:0003677">
    <property type="term" value="F:DNA binding"/>
    <property type="evidence" value="ECO:0007669"/>
    <property type="project" value="UniProtKB-KW"/>
</dbReference>
<protein>
    <submittedName>
        <fullName evidence="7">DNA-binding protein</fullName>
    </submittedName>
</protein>
<sequence>MATYKELIAQKQALEAQIEAARATEVASVIEQIRGLMTQYGLTQEDVAPRRRRGRPAGAASASASASAEKEPLPPKYLDPKTGKTWSGRGRTPAWLGKNPKRFLIAAE</sequence>
<dbReference type="SMART" id="SM00528">
    <property type="entry name" value="HNS"/>
    <property type="match status" value="1"/>
</dbReference>
<evidence type="ECO:0000313" key="8">
    <source>
        <dbReference type="Proteomes" id="UP000189627"/>
    </source>
</evidence>
<evidence type="ECO:0000313" key="7">
    <source>
        <dbReference type="EMBL" id="AQV96999.1"/>
    </source>
</evidence>
<keyword evidence="4 7" id="KW-0238">DNA-binding</keyword>
<name>A0A1U9UWQ7_CUPNE</name>
<keyword evidence="3" id="KW-0963">Cytoplasm</keyword>
<dbReference type="RefSeq" id="WP_078199389.1">
    <property type="nucleotide sequence ID" value="NZ_CP017758.1"/>
</dbReference>
<accession>A0A1U9UWQ7</accession>
<evidence type="ECO:0000256" key="2">
    <source>
        <dbReference type="ARBA" id="ARBA00010610"/>
    </source>
</evidence>
<dbReference type="PANTHER" id="PTHR38097">
    <property type="match status" value="1"/>
</dbReference>
<feature type="region of interest" description="Disordered" evidence="5">
    <location>
        <begin position="43"/>
        <end position="94"/>
    </location>
</feature>
<reference evidence="8" key="1">
    <citation type="submission" date="2017-02" db="EMBL/GenBank/DDBJ databases">
        <title>Complete genome sequence of Cupriavidus necator strain NH9, a 3-chlorobenzoate degrader.</title>
        <authorList>
            <person name="Moriuchi R."/>
            <person name="Dohra H."/>
            <person name="Ogawa N."/>
        </authorList>
    </citation>
    <scope>NUCLEOTIDE SEQUENCE [LARGE SCALE GENOMIC DNA]</scope>
    <source>
        <strain evidence="8">NH9</strain>
    </source>
</reference>
<dbReference type="Pfam" id="PF00816">
    <property type="entry name" value="Histone_HNS"/>
    <property type="match status" value="1"/>
</dbReference>
<dbReference type="InterPro" id="IPR027444">
    <property type="entry name" value="H-NS_C_dom"/>
</dbReference>
<comment type="similarity">
    <text evidence="2">Belongs to the histone-like protein H-NS family.</text>
</comment>
<dbReference type="PANTHER" id="PTHR38097:SF2">
    <property type="entry name" value="DNA-BINDING PROTEIN STPA"/>
    <property type="match status" value="1"/>
</dbReference>
<evidence type="ECO:0000256" key="1">
    <source>
        <dbReference type="ARBA" id="ARBA00004453"/>
    </source>
</evidence>
<dbReference type="SUPFAM" id="SSF81273">
    <property type="entry name" value="H-NS histone-like proteins"/>
    <property type="match status" value="1"/>
</dbReference>
<evidence type="ECO:0000256" key="4">
    <source>
        <dbReference type="ARBA" id="ARBA00023125"/>
    </source>
</evidence>